<feature type="compositionally biased region" description="Basic and acidic residues" evidence="1">
    <location>
        <begin position="43"/>
        <end position="56"/>
    </location>
</feature>
<feature type="compositionally biased region" description="Polar residues" evidence="1">
    <location>
        <begin position="177"/>
        <end position="186"/>
    </location>
</feature>
<protein>
    <recommendedName>
        <fullName evidence="4">Signal peptide-containing protein</fullName>
    </recommendedName>
</protein>
<feature type="region of interest" description="Disordered" evidence="1">
    <location>
        <begin position="493"/>
        <end position="512"/>
    </location>
</feature>
<gene>
    <name evidence="2" type="ORF">BCR34DRAFT_596250</name>
</gene>
<feature type="compositionally biased region" description="Polar residues" evidence="1">
    <location>
        <begin position="365"/>
        <end position="386"/>
    </location>
</feature>
<dbReference type="EMBL" id="MCFA01000007">
    <property type="protein sequence ID" value="ORY18308.1"/>
    <property type="molecule type" value="Genomic_DNA"/>
</dbReference>
<feature type="compositionally biased region" description="Low complexity" evidence="1">
    <location>
        <begin position="325"/>
        <end position="346"/>
    </location>
</feature>
<evidence type="ECO:0000256" key="1">
    <source>
        <dbReference type="SAM" id="MobiDB-lite"/>
    </source>
</evidence>
<feature type="compositionally biased region" description="Basic and acidic residues" evidence="1">
    <location>
        <begin position="115"/>
        <end position="125"/>
    </location>
</feature>
<evidence type="ECO:0000313" key="2">
    <source>
        <dbReference type="EMBL" id="ORY18308.1"/>
    </source>
</evidence>
<proteinExistence type="predicted"/>
<keyword evidence="3" id="KW-1185">Reference proteome</keyword>
<name>A0A1Y2A733_9PLEO</name>
<accession>A0A1Y2A733</accession>
<organism evidence="2 3">
    <name type="scientific">Clohesyomyces aquaticus</name>
    <dbReference type="NCBI Taxonomy" id="1231657"/>
    <lineage>
        <taxon>Eukaryota</taxon>
        <taxon>Fungi</taxon>
        <taxon>Dikarya</taxon>
        <taxon>Ascomycota</taxon>
        <taxon>Pezizomycotina</taxon>
        <taxon>Dothideomycetes</taxon>
        <taxon>Pleosporomycetidae</taxon>
        <taxon>Pleosporales</taxon>
        <taxon>Lindgomycetaceae</taxon>
        <taxon>Clohesyomyces</taxon>
    </lineage>
</organism>
<dbReference type="OrthoDB" id="506431at2759"/>
<comment type="caution">
    <text evidence="2">The sequence shown here is derived from an EMBL/GenBank/DDBJ whole genome shotgun (WGS) entry which is preliminary data.</text>
</comment>
<evidence type="ECO:0000313" key="3">
    <source>
        <dbReference type="Proteomes" id="UP000193144"/>
    </source>
</evidence>
<feature type="compositionally biased region" description="Low complexity" evidence="1">
    <location>
        <begin position="236"/>
        <end position="246"/>
    </location>
</feature>
<feature type="region of interest" description="Disordered" evidence="1">
    <location>
        <begin position="27"/>
        <end position="125"/>
    </location>
</feature>
<dbReference type="AlphaFoldDB" id="A0A1Y2A733"/>
<sequence length="524" mass="57952">MSWLLRGIQSAVFHYVSCAPCTGHMYRNRRRKQAKKERKARQRQQEENPDLYHHPEPSGTNPFWNEEIEVGPGPPPRRARGKTNTTTASRNGSQRAITTAGTHSTVVSQGGSSVDVRRSDDPLRLSDDTLDDANWNRRRYQREDEDLWGLGEDEDNARVVHPRMPGSSVGLGGVSRPGTSKSSAESYYTARVPPVNDLHPPVVSLPSPHPADNRWMLQPPPKASVMSGKERATNNRSRSGSGASSRVELSLQRQVSAKQLKAKRERGETPEMPPLSRGSSYSNFHRAIEGQRHDRPRTPQTRPLSAASSRRKRRDTAHTKMVELGQDGSSGDSSDTVVHGTPARRVTPPPTTSVPSLKVVRVRASRQQLSTVLSSGSGDPSPTYENLDTLENDLPKNPPAGQRRPKYSSTASSDSIPYYTKHRTPLASSDVSSLNVLQDLVSPRALLNSRFVSAPLMEARIKLPPSDTDEEKVLQAQRSTIWAGSRFGISRAWTAEQSDDGKGTMDTLTVPSSRDPRMRWSVDF</sequence>
<feature type="compositionally biased region" description="Basic residues" evidence="1">
    <location>
        <begin position="27"/>
        <end position="42"/>
    </location>
</feature>
<reference evidence="2 3" key="1">
    <citation type="submission" date="2016-07" db="EMBL/GenBank/DDBJ databases">
        <title>Pervasive Adenine N6-methylation of Active Genes in Fungi.</title>
        <authorList>
            <consortium name="DOE Joint Genome Institute"/>
            <person name="Mondo S.J."/>
            <person name="Dannebaum R.O."/>
            <person name="Kuo R.C."/>
            <person name="Labutti K."/>
            <person name="Haridas S."/>
            <person name="Kuo A."/>
            <person name="Salamov A."/>
            <person name="Ahrendt S.R."/>
            <person name="Lipzen A."/>
            <person name="Sullivan W."/>
            <person name="Andreopoulos W.B."/>
            <person name="Clum A."/>
            <person name="Lindquist E."/>
            <person name="Daum C."/>
            <person name="Ramamoorthy G.K."/>
            <person name="Gryganskyi A."/>
            <person name="Culley D."/>
            <person name="Magnuson J.K."/>
            <person name="James T.Y."/>
            <person name="O'Malley M.A."/>
            <person name="Stajich J.E."/>
            <person name="Spatafora J.W."/>
            <person name="Visel A."/>
            <person name="Grigoriev I.V."/>
        </authorList>
    </citation>
    <scope>NUCLEOTIDE SEQUENCE [LARGE SCALE GENOMIC DNA]</scope>
    <source>
        <strain evidence="2 3">CBS 115471</strain>
    </source>
</reference>
<feature type="compositionally biased region" description="Polar residues" evidence="1">
    <location>
        <begin position="82"/>
        <end position="111"/>
    </location>
</feature>
<dbReference type="Proteomes" id="UP000193144">
    <property type="component" value="Unassembled WGS sequence"/>
</dbReference>
<evidence type="ECO:0008006" key="4">
    <source>
        <dbReference type="Google" id="ProtNLM"/>
    </source>
</evidence>
<feature type="region of interest" description="Disordered" evidence="1">
    <location>
        <begin position="163"/>
        <end position="418"/>
    </location>
</feature>
<feature type="compositionally biased region" description="Polar residues" evidence="1">
    <location>
        <begin position="298"/>
        <end position="308"/>
    </location>
</feature>
<feature type="compositionally biased region" description="Basic and acidic residues" evidence="1">
    <location>
        <begin position="286"/>
        <end position="297"/>
    </location>
</feature>